<dbReference type="RefSeq" id="WP_158507294.1">
    <property type="nucleotide sequence ID" value="NZ_BAAAEB010000025.1"/>
</dbReference>
<dbReference type="Gene3D" id="1.20.140.10">
    <property type="entry name" value="Butyryl-CoA Dehydrogenase, subunit A, domain 3"/>
    <property type="match status" value="1"/>
</dbReference>
<name>A0A6N1B9I4_9BURK</name>
<sequence>MFALVRTSHEGRRQHGISLLPEYLNSRAYTIFGGAAEVQLGIIARSVVGL</sequence>
<reference evidence="1 2" key="1">
    <citation type="submission" date="2020-05" db="EMBL/GenBank/DDBJ databases">
        <title>MicrobeNet Type strains.</title>
        <authorList>
            <person name="Nicholson A.C."/>
        </authorList>
    </citation>
    <scope>NUCLEOTIDE SEQUENCE [LARGE SCALE GENOMIC DNA]</scope>
    <source>
        <strain evidence="1 2">ATCC 700815</strain>
    </source>
</reference>
<accession>A0A6N1B9I4</accession>
<protein>
    <submittedName>
        <fullName evidence="1">Uncharacterized protein</fullName>
    </submittedName>
</protein>
<evidence type="ECO:0000313" key="2">
    <source>
        <dbReference type="Proteomes" id="UP000542973"/>
    </source>
</evidence>
<organism evidence="1 2">
    <name type="scientific">Cupriavidus gilardii</name>
    <dbReference type="NCBI Taxonomy" id="82541"/>
    <lineage>
        <taxon>Bacteria</taxon>
        <taxon>Pseudomonadati</taxon>
        <taxon>Pseudomonadota</taxon>
        <taxon>Betaproteobacteria</taxon>
        <taxon>Burkholderiales</taxon>
        <taxon>Burkholderiaceae</taxon>
        <taxon>Cupriavidus</taxon>
    </lineage>
</organism>
<dbReference type="AlphaFoldDB" id="A0A6N1B9I4"/>
<proteinExistence type="predicted"/>
<dbReference type="GeneID" id="70687396"/>
<dbReference type="Proteomes" id="UP000542973">
    <property type="component" value="Unassembled WGS sequence"/>
</dbReference>
<evidence type="ECO:0000313" key="1">
    <source>
        <dbReference type="EMBL" id="NNH12890.1"/>
    </source>
</evidence>
<dbReference type="EMBL" id="JABEMD010000035">
    <property type="protein sequence ID" value="NNH12890.1"/>
    <property type="molecule type" value="Genomic_DNA"/>
</dbReference>
<comment type="caution">
    <text evidence="1">The sequence shown here is derived from an EMBL/GenBank/DDBJ whole genome shotgun (WGS) entry which is preliminary data.</text>
</comment>
<gene>
    <name evidence="1" type="ORF">HLB16_18655</name>
</gene>